<dbReference type="Proteomes" id="UP000010482">
    <property type="component" value="Chromosome"/>
</dbReference>
<dbReference type="GO" id="GO:0030096">
    <property type="term" value="C:plasma membrane-derived thylakoid photosystem II"/>
    <property type="evidence" value="ECO:0007669"/>
    <property type="project" value="TreeGrafter"/>
</dbReference>
<keyword evidence="1 2" id="KW-0175">Coiled coil</keyword>
<dbReference type="OrthoDB" id="463078at2"/>
<dbReference type="RefSeq" id="WP_015227926.1">
    <property type="nucleotide sequence ID" value="NC_019780.1"/>
</dbReference>
<reference evidence="4" key="1">
    <citation type="submission" date="2012-04" db="EMBL/GenBank/DDBJ databases">
        <title>Finished genome of Dactylococcopsis salina PCC 8305.</title>
        <authorList>
            <consortium name="US DOE Joint Genome Institute"/>
            <person name="Gugger M."/>
            <person name="Coursin T."/>
            <person name="Rippka R."/>
            <person name="Tandeau De Marsac N."/>
            <person name="Huntemann M."/>
            <person name="Wei C.-L."/>
            <person name="Han J."/>
            <person name="Detter J.C."/>
            <person name="Han C."/>
            <person name="Tapia R."/>
            <person name="Daligault H."/>
            <person name="Chen A."/>
            <person name="Krypides N."/>
            <person name="Mavromatis K."/>
            <person name="Markowitz V."/>
            <person name="Szeto E."/>
            <person name="Ivanova N."/>
            <person name="Ovchinnikova G."/>
            <person name="Pagani I."/>
            <person name="Pati A."/>
            <person name="Goodwin L."/>
            <person name="Peters L."/>
            <person name="Pitluck S."/>
            <person name="Woyke T."/>
            <person name="Kerfeld C."/>
        </authorList>
    </citation>
    <scope>NUCLEOTIDE SEQUENCE [LARGE SCALE GENOMIC DNA]</scope>
    <source>
        <strain evidence="4">PCC 8305</strain>
    </source>
</reference>
<evidence type="ECO:0000256" key="2">
    <source>
        <dbReference type="HAMAP-Rule" id="MF_01843"/>
    </source>
</evidence>
<sequence>MDTLRTLSETKRTFYTQHTRPLNSIYRRVIEELLVEMHLLSVNTDFKYDPIYALGVTTVFDTFMQGYQPEKEKESIFNAICQAVENDPQKYRQDAEKLKSIAANHSGEEVTACLSELKPLDGAEELTKVLQEIKNNSRFKYSRLFIIGLYTILETANPDLVTDDKKREEVLQKCCQGLGLPKEKVDKDLDLYRSNLEKMEQARSVLEDAIKADRKQRERRQQQQKSSEVELEKKEENTEA</sequence>
<organism evidence="4 5">
    <name type="scientific">Dactylococcopsis salina (strain PCC 8305)</name>
    <name type="common">Myxobactron salinum</name>
    <dbReference type="NCBI Taxonomy" id="13035"/>
    <lineage>
        <taxon>Bacteria</taxon>
        <taxon>Bacillati</taxon>
        <taxon>Cyanobacteriota</taxon>
        <taxon>Cyanophyceae</taxon>
        <taxon>Nodosilineales</taxon>
        <taxon>Cymatolegaceae</taxon>
        <taxon>Dactylococcopsis</taxon>
    </lineage>
</organism>
<dbReference type="HOGENOM" id="CLU_079763_1_0_3"/>
<feature type="region of interest" description="Disordered" evidence="3">
    <location>
        <begin position="207"/>
        <end position="240"/>
    </location>
</feature>
<dbReference type="KEGG" id="dsl:Dacsa_0095"/>
<evidence type="ECO:0000313" key="5">
    <source>
        <dbReference type="Proteomes" id="UP000010482"/>
    </source>
</evidence>
<comment type="similarity">
    <text evidence="2">Belongs to the THF1 family.</text>
</comment>
<accession>K9YS24</accession>
<evidence type="ECO:0000256" key="3">
    <source>
        <dbReference type="SAM" id="MobiDB-lite"/>
    </source>
</evidence>
<dbReference type="PANTHER" id="PTHR34793:SF1">
    <property type="entry name" value="PROTEIN THYLAKOID FORMATION 1, CHLOROPLASTIC"/>
    <property type="match status" value="1"/>
</dbReference>
<dbReference type="GO" id="GO:0010207">
    <property type="term" value="P:photosystem II assembly"/>
    <property type="evidence" value="ECO:0007669"/>
    <property type="project" value="InterPro"/>
</dbReference>
<dbReference type="eggNOG" id="ENOG502Z86M">
    <property type="taxonomic scope" value="Bacteria"/>
</dbReference>
<dbReference type="PATRIC" id="fig|13035.3.peg.105"/>
<dbReference type="NCBIfam" id="TIGR03060">
    <property type="entry name" value="PS_II_psb29"/>
    <property type="match status" value="1"/>
</dbReference>
<dbReference type="HAMAP" id="MF_01843">
    <property type="entry name" value="Thf1"/>
    <property type="match status" value="1"/>
</dbReference>
<proteinExistence type="inferred from homology"/>
<dbReference type="Pfam" id="PF11264">
    <property type="entry name" value="ThylakoidFormat"/>
    <property type="match status" value="1"/>
</dbReference>
<evidence type="ECO:0000256" key="1">
    <source>
        <dbReference type="ARBA" id="ARBA00023054"/>
    </source>
</evidence>
<evidence type="ECO:0000313" key="4">
    <source>
        <dbReference type="EMBL" id="AFZ48913.1"/>
    </source>
</evidence>
<dbReference type="PANTHER" id="PTHR34793">
    <property type="entry name" value="PROTEIN THYLAKOID FORMATION 1, CHLOROPLASTIC"/>
    <property type="match status" value="1"/>
</dbReference>
<dbReference type="AlphaFoldDB" id="K9YS24"/>
<dbReference type="EMBL" id="CP003944">
    <property type="protein sequence ID" value="AFZ48913.1"/>
    <property type="molecule type" value="Genomic_DNA"/>
</dbReference>
<dbReference type="STRING" id="13035.Dacsa_0095"/>
<protein>
    <recommendedName>
        <fullName evidence="2">Protein Thf1</fullName>
    </recommendedName>
</protein>
<comment type="function">
    <text evidence="2">May be involved in photosynthetic membrane biogenesis.</text>
</comment>
<keyword evidence="5" id="KW-1185">Reference proteome</keyword>
<name>K9YS24_DACS8</name>
<dbReference type="InterPro" id="IPR017499">
    <property type="entry name" value="Thf1"/>
</dbReference>
<gene>
    <name evidence="2" type="primary">thf1</name>
    <name evidence="4" type="ORF">Dacsa_0095</name>
</gene>